<dbReference type="OrthoDB" id="5483376at2"/>
<dbReference type="EMBL" id="VOSM01000010">
    <property type="protein sequence ID" value="TXD35226.1"/>
    <property type="molecule type" value="Genomic_DNA"/>
</dbReference>
<protein>
    <submittedName>
        <fullName evidence="2">Uncharacterized protein</fullName>
    </submittedName>
</protein>
<accession>A0A5C6XAY7</accession>
<evidence type="ECO:0000313" key="2">
    <source>
        <dbReference type="EMBL" id="TXD35226.1"/>
    </source>
</evidence>
<comment type="caution">
    <text evidence="2">The sequence shown here is derived from an EMBL/GenBank/DDBJ whole genome shotgun (WGS) entry which is preliminary data.</text>
</comment>
<reference evidence="2 3" key="1">
    <citation type="submission" date="2019-08" db="EMBL/GenBank/DDBJ databases">
        <title>Bradymonadales sp. TMQ4.</title>
        <authorList>
            <person name="Liang Q."/>
        </authorList>
    </citation>
    <scope>NUCLEOTIDE SEQUENCE [LARGE SCALE GENOMIC DNA]</scope>
    <source>
        <strain evidence="2 3">TMQ4</strain>
    </source>
</reference>
<feature type="region of interest" description="Disordered" evidence="1">
    <location>
        <begin position="1"/>
        <end position="20"/>
    </location>
</feature>
<evidence type="ECO:0000256" key="1">
    <source>
        <dbReference type="SAM" id="MobiDB-lite"/>
    </source>
</evidence>
<gene>
    <name evidence="2" type="ORF">FRC98_17320</name>
</gene>
<dbReference type="Proteomes" id="UP000321412">
    <property type="component" value="Unassembled WGS sequence"/>
</dbReference>
<evidence type="ECO:0000313" key="3">
    <source>
        <dbReference type="Proteomes" id="UP000321412"/>
    </source>
</evidence>
<dbReference type="RefSeq" id="WP_146982688.1">
    <property type="nucleotide sequence ID" value="NZ_VOSM01000010.1"/>
</dbReference>
<organism evidence="2 3">
    <name type="scientific">Lujinxingia vulgaris</name>
    <dbReference type="NCBI Taxonomy" id="2600176"/>
    <lineage>
        <taxon>Bacteria</taxon>
        <taxon>Deltaproteobacteria</taxon>
        <taxon>Bradymonadales</taxon>
        <taxon>Lujinxingiaceae</taxon>
        <taxon>Lujinxingia</taxon>
    </lineage>
</organism>
<name>A0A5C6XAY7_9DELT</name>
<keyword evidence="3" id="KW-1185">Reference proteome</keyword>
<sequence length="587" mass="64336">MTHPGDPHDPNASSTSASERPCSGELISLCARRERQAGEERARRLNGLLDAIHSTGVEVHNAVIARAELSVLNEVCKAAGLYFDLIDRDLRACVLVPATLYGDSGGRIFGKEPLQGRVRSAVKDATLREVLRKLQRANLQVIHYRPQEASTHDRARCALNPNVELKIAGVLLRDGELARREGTFCGWPLSFEGATYLVFGYELREVRLERTLELLVEAPEPERRDAWQRLELDLLRVLIDPTDRHGRPVSGRVEGSFFGGRQQISRKGLLLGARQAVWRAFAEPRGLTLHAHIAALVDDPEARQAFLSEVEEICATQLLKQGGLKKGDAPITLDEVLSPYHCDGDGTLLHRDEVAGHPVAVLLLDDALLEAVGLDRLRPIREAQAWARNNPDSPAAHRIHCALITYRTELNLVATYGASLRSARPDPPDTSSSFTLPATSAILPNLRALFDARFMALSLADLNLPPADAGRLERGLAALGTDPRGYTLDEVDGDERRLRHLDQVGSQTVEEVRLALLELATLWRWQRCRIDPRPYLGASLAAAPEVSEAANDADPTSSRQSLADDLDALASLFDEGGDLGGSDLPDD</sequence>
<proteinExistence type="predicted"/>
<dbReference type="AlphaFoldDB" id="A0A5C6XAY7"/>